<dbReference type="EMBL" id="ABCK01000001">
    <property type="protein sequence ID" value="EDM29507.1"/>
    <property type="molecule type" value="Genomic_DNA"/>
</dbReference>
<dbReference type="PRINTS" id="PR00036">
    <property type="entry name" value="HTHLACI"/>
</dbReference>
<dbReference type="Gene3D" id="3.40.50.2300">
    <property type="match status" value="2"/>
</dbReference>
<dbReference type="OrthoDB" id="291639at2"/>
<evidence type="ECO:0000313" key="6">
    <source>
        <dbReference type="Proteomes" id="UP000004947"/>
    </source>
</evidence>
<dbReference type="PROSITE" id="PS00356">
    <property type="entry name" value="HTH_LACI_1"/>
    <property type="match status" value="1"/>
</dbReference>
<keyword evidence="2" id="KW-0238">DNA-binding</keyword>
<dbReference type="Proteomes" id="UP000004947">
    <property type="component" value="Unassembled WGS sequence"/>
</dbReference>
<evidence type="ECO:0000256" key="3">
    <source>
        <dbReference type="ARBA" id="ARBA00023163"/>
    </source>
</evidence>
<dbReference type="eggNOG" id="COG1609">
    <property type="taxonomic scope" value="Bacteria"/>
</dbReference>
<dbReference type="InterPro" id="IPR010982">
    <property type="entry name" value="Lambda_DNA-bd_dom_sf"/>
</dbReference>
<dbReference type="Pfam" id="PF00356">
    <property type="entry name" value="LacI"/>
    <property type="match status" value="1"/>
</dbReference>
<dbReference type="GO" id="GO:0000976">
    <property type="term" value="F:transcription cis-regulatory region binding"/>
    <property type="evidence" value="ECO:0007669"/>
    <property type="project" value="TreeGrafter"/>
</dbReference>
<dbReference type="SUPFAM" id="SSF47413">
    <property type="entry name" value="lambda repressor-like DNA-binding domains"/>
    <property type="match status" value="1"/>
</dbReference>
<organism evidence="5 6">
    <name type="scientific">Lentisphaera araneosa HTCC2155</name>
    <dbReference type="NCBI Taxonomy" id="313628"/>
    <lineage>
        <taxon>Bacteria</taxon>
        <taxon>Pseudomonadati</taxon>
        <taxon>Lentisphaerota</taxon>
        <taxon>Lentisphaeria</taxon>
        <taxon>Lentisphaerales</taxon>
        <taxon>Lentisphaeraceae</taxon>
        <taxon>Lentisphaera</taxon>
    </lineage>
</organism>
<feature type="domain" description="HTH lacI-type" evidence="4">
    <location>
        <begin position="5"/>
        <end position="61"/>
    </location>
</feature>
<dbReference type="CDD" id="cd01392">
    <property type="entry name" value="HTH_LacI"/>
    <property type="match status" value="1"/>
</dbReference>
<dbReference type="InterPro" id="IPR046335">
    <property type="entry name" value="LacI/GalR-like_sensor"/>
</dbReference>
<keyword evidence="6" id="KW-1185">Reference proteome</keyword>
<keyword evidence="3" id="KW-0804">Transcription</keyword>
<proteinExistence type="predicted"/>
<dbReference type="InterPro" id="IPR028082">
    <property type="entry name" value="Peripla_BP_I"/>
</dbReference>
<dbReference type="AlphaFoldDB" id="A6DFC7"/>
<dbReference type="STRING" id="313628.LNTAR_17193"/>
<dbReference type="RefSeq" id="WP_007276629.1">
    <property type="nucleotide sequence ID" value="NZ_ABCK01000001.1"/>
</dbReference>
<dbReference type="SUPFAM" id="SSF53822">
    <property type="entry name" value="Periplasmic binding protein-like I"/>
    <property type="match status" value="1"/>
</dbReference>
<reference evidence="5 6" key="1">
    <citation type="journal article" date="2010" name="J. Bacteriol.">
        <title>Genome sequence of Lentisphaera araneosa HTCC2155T, the type species of the order Lentisphaerales in the phylum Lentisphaerae.</title>
        <authorList>
            <person name="Thrash J.C."/>
            <person name="Cho J.C."/>
            <person name="Vergin K.L."/>
            <person name="Morris R.M."/>
            <person name="Giovannoni S.J."/>
        </authorList>
    </citation>
    <scope>NUCLEOTIDE SEQUENCE [LARGE SCALE GENOMIC DNA]</scope>
    <source>
        <strain evidence="5 6">HTCC2155</strain>
    </source>
</reference>
<comment type="caution">
    <text evidence="5">The sequence shown here is derived from an EMBL/GenBank/DDBJ whole genome shotgun (WGS) entry which is preliminary data.</text>
</comment>
<protein>
    <submittedName>
        <fullName evidence="5">Transcriptional regulator, LacI family protein</fullName>
    </submittedName>
</protein>
<gene>
    <name evidence="5" type="ORF">LNTAR_17193</name>
</gene>
<dbReference type="PROSITE" id="PS50932">
    <property type="entry name" value="HTH_LACI_2"/>
    <property type="match status" value="1"/>
</dbReference>
<evidence type="ECO:0000256" key="2">
    <source>
        <dbReference type="ARBA" id="ARBA00023125"/>
    </source>
</evidence>
<dbReference type="CDD" id="cd06267">
    <property type="entry name" value="PBP1_LacI_sugar_binding-like"/>
    <property type="match status" value="1"/>
</dbReference>
<dbReference type="SMART" id="SM00354">
    <property type="entry name" value="HTH_LACI"/>
    <property type="match status" value="1"/>
</dbReference>
<evidence type="ECO:0000259" key="4">
    <source>
        <dbReference type="PROSITE" id="PS50932"/>
    </source>
</evidence>
<keyword evidence="1" id="KW-0805">Transcription regulation</keyword>
<evidence type="ECO:0000256" key="1">
    <source>
        <dbReference type="ARBA" id="ARBA00023015"/>
    </source>
</evidence>
<dbReference type="Pfam" id="PF13377">
    <property type="entry name" value="Peripla_BP_3"/>
    <property type="match status" value="1"/>
</dbReference>
<dbReference type="InterPro" id="IPR000843">
    <property type="entry name" value="HTH_LacI"/>
</dbReference>
<dbReference type="PANTHER" id="PTHR30146:SF154">
    <property type="entry name" value="TRANSCRIPTION REGULATOR, MEMBER OF GALR FAMILY"/>
    <property type="match status" value="1"/>
</dbReference>
<dbReference type="Gene3D" id="1.10.260.40">
    <property type="entry name" value="lambda repressor-like DNA-binding domains"/>
    <property type="match status" value="1"/>
</dbReference>
<name>A6DFC7_9BACT</name>
<dbReference type="PANTHER" id="PTHR30146">
    <property type="entry name" value="LACI-RELATED TRANSCRIPTIONAL REPRESSOR"/>
    <property type="match status" value="1"/>
</dbReference>
<evidence type="ECO:0000313" key="5">
    <source>
        <dbReference type="EMBL" id="EDM29507.1"/>
    </source>
</evidence>
<sequence>MSQKVSLQDVAKVAGVSAMTVSRVINNHPRVLPKTAEKVQKVIKDLGYTAVPSLRKRGRRSRAHTGIHTGQIALVLLGMEESFANNPVIGKTLHGIRSHLASNDISTVLVPVQDQKQIPDILDRRSIDGMIVTGEFPKDSFKEYFENMPLVYVYCLSNEIEMSYDQIMPDNKKVAELAAKNFLASGVKHCAFFDPSPNHPEFNIRGQEFLKLIQEAGGKVDMYLDKDLSAAPESAEQDVDRLKFKKMIDRFLSDKNRAKAVFLPSDSVTAIFYRELRSQGYDPKDYKIISCNQEKPYLEGLYPRPQSIDIQSKKIGVRAAERLLERLGDSELGTETILVDPKL</sequence>
<dbReference type="GO" id="GO:0003700">
    <property type="term" value="F:DNA-binding transcription factor activity"/>
    <property type="evidence" value="ECO:0007669"/>
    <property type="project" value="TreeGrafter"/>
</dbReference>
<accession>A6DFC7</accession>